<dbReference type="PANTHER" id="PTHR43840:SF13">
    <property type="entry name" value="CATION EFFLUX PROTEIN CYTOPLASMIC DOMAIN-CONTAINING PROTEIN"/>
    <property type="match status" value="1"/>
</dbReference>
<dbReference type="AlphaFoldDB" id="A0A0M0JTA7"/>
<feature type="transmembrane region" description="Helical" evidence="7">
    <location>
        <begin position="295"/>
        <end position="316"/>
    </location>
</feature>
<protein>
    <submittedName>
        <fullName evidence="10">Cation diffusion facilitator family</fullName>
    </submittedName>
</protein>
<feature type="transmembrane region" description="Helical" evidence="7">
    <location>
        <begin position="145"/>
        <end position="165"/>
    </location>
</feature>
<dbReference type="Proteomes" id="UP000037460">
    <property type="component" value="Unassembled WGS sequence"/>
</dbReference>
<gene>
    <name evidence="10" type="ORF">Ctob_003527</name>
</gene>
<keyword evidence="4 7" id="KW-1133">Transmembrane helix</keyword>
<feature type="domain" description="Cation efflux protein cytoplasmic" evidence="9">
    <location>
        <begin position="324"/>
        <end position="399"/>
    </location>
</feature>
<dbReference type="Gene3D" id="3.30.70.1350">
    <property type="entry name" value="Cation efflux protein, cytoplasmic domain"/>
    <property type="match status" value="1"/>
</dbReference>
<dbReference type="InterPro" id="IPR002524">
    <property type="entry name" value="Cation_efflux"/>
</dbReference>
<dbReference type="Gene3D" id="1.20.1510.10">
    <property type="entry name" value="Cation efflux protein transmembrane domain"/>
    <property type="match status" value="1"/>
</dbReference>
<evidence type="ECO:0000256" key="2">
    <source>
        <dbReference type="ARBA" id="ARBA00022448"/>
    </source>
</evidence>
<dbReference type="InterPro" id="IPR027469">
    <property type="entry name" value="Cation_efflux_TMD_sf"/>
</dbReference>
<feature type="transmembrane region" description="Helical" evidence="7">
    <location>
        <begin position="186"/>
        <end position="208"/>
    </location>
</feature>
<name>A0A0M0JTA7_9EUKA</name>
<keyword evidence="2" id="KW-0813">Transport</keyword>
<keyword evidence="5 7" id="KW-0472">Membrane</keyword>
<dbReference type="FunFam" id="1.20.1510.10:FF:000005">
    <property type="entry name" value="Putative Cation diffusion facilitator 1"/>
    <property type="match status" value="1"/>
</dbReference>
<evidence type="ECO:0000256" key="1">
    <source>
        <dbReference type="ARBA" id="ARBA00004141"/>
    </source>
</evidence>
<dbReference type="EMBL" id="JWZX01002420">
    <property type="protein sequence ID" value="KOO29403.1"/>
    <property type="molecule type" value="Genomic_DNA"/>
</dbReference>
<keyword evidence="3 7" id="KW-0812">Transmembrane</keyword>
<dbReference type="Pfam" id="PF16916">
    <property type="entry name" value="ZT_dimer"/>
    <property type="match status" value="1"/>
</dbReference>
<feature type="domain" description="Cation efflux protein transmembrane" evidence="8">
    <location>
        <begin position="122"/>
        <end position="317"/>
    </location>
</feature>
<evidence type="ECO:0000256" key="3">
    <source>
        <dbReference type="ARBA" id="ARBA00022692"/>
    </source>
</evidence>
<dbReference type="SUPFAM" id="SSF160240">
    <property type="entry name" value="Cation efflux protein cytoplasmic domain-like"/>
    <property type="match status" value="1"/>
</dbReference>
<dbReference type="SUPFAM" id="SSF161111">
    <property type="entry name" value="Cation efflux protein transmembrane domain-like"/>
    <property type="match status" value="1"/>
</dbReference>
<dbReference type="PANTHER" id="PTHR43840">
    <property type="entry name" value="MITOCHONDRIAL METAL TRANSPORTER 1-RELATED"/>
    <property type="match status" value="1"/>
</dbReference>
<dbReference type="InterPro" id="IPR050291">
    <property type="entry name" value="CDF_Transporter"/>
</dbReference>
<reference evidence="11" key="1">
    <citation type="journal article" date="2015" name="PLoS Genet.">
        <title>Genome Sequence and Transcriptome Analyses of Chrysochromulina tobin: Metabolic Tools for Enhanced Algal Fitness in the Prominent Order Prymnesiales (Haptophyceae).</title>
        <authorList>
            <person name="Hovde B.T."/>
            <person name="Deodato C.R."/>
            <person name="Hunsperger H.M."/>
            <person name="Ryken S.A."/>
            <person name="Yost W."/>
            <person name="Jha R.K."/>
            <person name="Patterson J."/>
            <person name="Monnat R.J. Jr."/>
            <person name="Barlow S.B."/>
            <person name="Starkenburg S.R."/>
            <person name="Cattolico R.A."/>
        </authorList>
    </citation>
    <scope>NUCLEOTIDE SEQUENCE</scope>
    <source>
        <strain evidence="11">CCMP291</strain>
    </source>
</reference>
<feature type="transmembrane region" description="Helical" evidence="7">
    <location>
        <begin position="265"/>
        <end position="283"/>
    </location>
</feature>
<evidence type="ECO:0000256" key="4">
    <source>
        <dbReference type="ARBA" id="ARBA00022989"/>
    </source>
</evidence>
<feature type="transmembrane region" description="Helical" evidence="7">
    <location>
        <begin position="228"/>
        <end position="245"/>
    </location>
</feature>
<evidence type="ECO:0000259" key="9">
    <source>
        <dbReference type="Pfam" id="PF16916"/>
    </source>
</evidence>
<dbReference type="Pfam" id="PF01545">
    <property type="entry name" value="Cation_efflux"/>
    <property type="match status" value="1"/>
</dbReference>
<dbReference type="InterPro" id="IPR058533">
    <property type="entry name" value="Cation_efflux_TM"/>
</dbReference>
<evidence type="ECO:0000259" key="8">
    <source>
        <dbReference type="Pfam" id="PF01545"/>
    </source>
</evidence>
<feature type="region of interest" description="Disordered" evidence="6">
    <location>
        <begin position="1"/>
        <end position="27"/>
    </location>
</feature>
<sequence length="459" mass="49762">MSHLGLTRATSSDDEEPTLTPRSVITAPAEEEPAAAVTFVRSDGSEALLSGYLSAKVSQSQLAGFRQRRLRQFYIAQNETIDVLVADLKGAQHLAGGEMQPEEGKQAPTYTTWEVRAAVNGSFALNVALLVGKLIATIISGSMSALASTADSALDLVSGFVLFAVHRSMARSDPYKYPEGKSRLEPIGVVMFAVVMGMSSLQIIISAIENLVSVFQDGSELDLGPLTIGILVSTIVLKFGALLACRSIAAKIQSSSVETYAQDHFNDVLTNSVAVVAVLLAWWQPNTLAFLDPLGAILIALWILVSWLSTALTYVAKLVGLVAPPELVRRLTHLVFSHDPRVLKVDTCRAYHFGERFLVEVEIVMLPETTLRESHDVGITLQHKLERLEEVERAFVHIDYQIRDVDDHDPRTPVARKTVEATTARLGAARVRRASEEGEDMALCHSVEMTSTSSGGGAV</sequence>
<comment type="subcellular location">
    <subcellularLocation>
        <location evidence="1">Membrane</location>
        <topology evidence="1">Multi-pass membrane protein</topology>
    </subcellularLocation>
</comment>
<dbReference type="GO" id="GO:0008324">
    <property type="term" value="F:monoatomic cation transmembrane transporter activity"/>
    <property type="evidence" value="ECO:0007669"/>
    <property type="project" value="InterPro"/>
</dbReference>
<evidence type="ECO:0000313" key="10">
    <source>
        <dbReference type="EMBL" id="KOO29403.1"/>
    </source>
</evidence>
<dbReference type="NCBIfam" id="TIGR01297">
    <property type="entry name" value="CDF"/>
    <property type="match status" value="1"/>
</dbReference>
<evidence type="ECO:0000256" key="5">
    <source>
        <dbReference type="ARBA" id="ARBA00023136"/>
    </source>
</evidence>
<proteinExistence type="predicted"/>
<dbReference type="InterPro" id="IPR027470">
    <property type="entry name" value="Cation_efflux_CTD"/>
</dbReference>
<organism evidence="10 11">
    <name type="scientific">Chrysochromulina tobinii</name>
    <dbReference type="NCBI Taxonomy" id="1460289"/>
    <lineage>
        <taxon>Eukaryota</taxon>
        <taxon>Haptista</taxon>
        <taxon>Haptophyta</taxon>
        <taxon>Prymnesiophyceae</taxon>
        <taxon>Prymnesiales</taxon>
        <taxon>Chrysochromulinaceae</taxon>
        <taxon>Chrysochromulina</taxon>
    </lineage>
</organism>
<dbReference type="OrthoDB" id="78296at2759"/>
<feature type="transmembrane region" description="Helical" evidence="7">
    <location>
        <begin position="117"/>
        <end position="139"/>
    </location>
</feature>
<dbReference type="InterPro" id="IPR036837">
    <property type="entry name" value="Cation_efflux_CTD_sf"/>
</dbReference>
<comment type="caution">
    <text evidence="10">The sequence shown here is derived from an EMBL/GenBank/DDBJ whole genome shotgun (WGS) entry which is preliminary data.</text>
</comment>
<keyword evidence="11" id="KW-1185">Reference proteome</keyword>
<evidence type="ECO:0000256" key="7">
    <source>
        <dbReference type="SAM" id="Phobius"/>
    </source>
</evidence>
<accession>A0A0M0JTA7</accession>
<evidence type="ECO:0000313" key="11">
    <source>
        <dbReference type="Proteomes" id="UP000037460"/>
    </source>
</evidence>
<dbReference type="GO" id="GO:0016020">
    <property type="term" value="C:membrane"/>
    <property type="evidence" value="ECO:0007669"/>
    <property type="project" value="UniProtKB-SubCell"/>
</dbReference>
<evidence type="ECO:0000256" key="6">
    <source>
        <dbReference type="SAM" id="MobiDB-lite"/>
    </source>
</evidence>